<evidence type="ECO:0000313" key="8">
    <source>
        <dbReference type="Ensembl" id="ENSPMGP00000018953.1"/>
    </source>
</evidence>
<evidence type="ECO:0000256" key="1">
    <source>
        <dbReference type="ARBA" id="ARBA00004123"/>
    </source>
</evidence>
<dbReference type="PANTHER" id="PTHR10880:SF15">
    <property type="entry name" value="MSL COMPLEX SUBUNIT 3"/>
    <property type="match status" value="1"/>
</dbReference>
<keyword evidence="4" id="KW-0804">Transcription</keyword>
<feature type="domain" description="Chromo" evidence="7">
    <location>
        <begin position="10"/>
        <end position="89"/>
    </location>
</feature>
<feature type="compositionally biased region" description="Pro residues" evidence="6">
    <location>
        <begin position="267"/>
        <end position="277"/>
    </location>
</feature>
<dbReference type="InterPro" id="IPR053820">
    <property type="entry name" value="MSL3_chromo-like"/>
</dbReference>
<dbReference type="FunFam" id="1.10.274.30:FF:000002">
    <property type="entry name" value="male-specific lethal 3 homolog"/>
    <property type="match status" value="1"/>
</dbReference>
<dbReference type="FunFam" id="2.30.30.140:FF:000042">
    <property type="entry name" value="male-specific lethal 3 homolog"/>
    <property type="match status" value="1"/>
</dbReference>
<dbReference type="InterPro" id="IPR038217">
    <property type="entry name" value="MRG_C_sf"/>
</dbReference>
<evidence type="ECO:0000313" key="9">
    <source>
        <dbReference type="Proteomes" id="UP000261520"/>
    </source>
</evidence>
<keyword evidence="3" id="KW-0805">Transcription regulation</keyword>
<comment type="subcellular location">
    <subcellularLocation>
        <location evidence="1">Nucleus</location>
    </subcellularLocation>
</comment>
<dbReference type="GO" id="GO:0072487">
    <property type="term" value="C:MSL complex"/>
    <property type="evidence" value="ECO:0007669"/>
    <property type="project" value="TreeGrafter"/>
</dbReference>
<proteinExistence type="predicted"/>
<feature type="region of interest" description="Disordered" evidence="6">
    <location>
        <begin position="255"/>
        <end position="361"/>
    </location>
</feature>
<dbReference type="InterPro" id="IPR008676">
    <property type="entry name" value="MRG"/>
</dbReference>
<keyword evidence="9" id="KW-1185">Reference proteome</keyword>
<dbReference type="CDD" id="cd18983">
    <property type="entry name" value="CBD_MSL3_like"/>
    <property type="match status" value="1"/>
</dbReference>
<name>A0A3B4AP94_9GOBI</name>
<reference evidence="8" key="2">
    <citation type="submission" date="2025-09" db="UniProtKB">
        <authorList>
            <consortium name="Ensembl"/>
        </authorList>
    </citation>
    <scope>IDENTIFICATION</scope>
</reference>
<dbReference type="Pfam" id="PF22732">
    <property type="entry name" value="MSL3_chromo-like"/>
    <property type="match status" value="1"/>
</dbReference>
<dbReference type="InterPro" id="IPR016197">
    <property type="entry name" value="Chromo-like_dom_sf"/>
</dbReference>
<dbReference type="AlphaFoldDB" id="A0A3B4AP94"/>
<dbReference type="STRING" id="409849.ENSPMGP00000018953"/>
<dbReference type="GO" id="GO:0035267">
    <property type="term" value="C:NuA4 histone acetyltransferase complex"/>
    <property type="evidence" value="ECO:0007669"/>
    <property type="project" value="TreeGrafter"/>
</dbReference>
<dbReference type="GO" id="GO:0006325">
    <property type="term" value="P:chromatin organization"/>
    <property type="evidence" value="ECO:0007669"/>
    <property type="project" value="UniProtKB-KW"/>
</dbReference>
<dbReference type="SMART" id="SM00298">
    <property type="entry name" value="CHROMO"/>
    <property type="match status" value="1"/>
</dbReference>
<sequence>MNSRGIKYLFHKGERVLCFEPDPTKAKVLYDAKVLDVLIGTDEHGRRVPKYLIHFNGWNRSWDRWAAEDHVLSDTEENRKLQRKLARKAWAKRRRRQSGSKTVLKTLPKEEDSDDRVEPDISVKRECEEKAVHVDISIPDILKKKLEDDCFYINKRKKLVMVPCQTNVVHILESYVKHFAINKAFMANERYRRQQASQNTVPQPVSPEKSEDLCKEMVDGLRITFDFTLPMILLYPCEQAQFKKVSSSRLFMTINENSPSSSKERSPSPPVHNPPTPQSTDSQPALSDVSTATPTTSQSLRRSTRNTSGGDRPAEGSSGASPQTKRRIVDSPAQPKFFLNLDRKTPVHSGSSSPLPLTPNKERAGPFYGLESRRNNELNEVLSWKLTPDNYPMNDQPPPPSYLYGSQHLLRLFVKLPDILGKMQIPERNLRALIKHLEQFLRFLAEFHEDFFPESAYVSASEAHYSMKQPRPIY</sequence>
<feature type="region of interest" description="Disordered" evidence="6">
    <location>
        <begin position="93"/>
        <end position="118"/>
    </location>
</feature>
<reference evidence="8" key="1">
    <citation type="submission" date="2025-08" db="UniProtKB">
        <authorList>
            <consortium name="Ensembl"/>
        </authorList>
    </citation>
    <scope>IDENTIFICATION</scope>
</reference>
<dbReference type="SUPFAM" id="SSF54160">
    <property type="entry name" value="Chromo domain-like"/>
    <property type="match status" value="1"/>
</dbReference>
<organism evidence="8 9">
    <name type="scientific">Periophthalmus magnuspinnatus</name>
    <dbReference type="NCBI Taxonomy" id="409849"/>
    <lineage>
        <taxon>Eukaryota</taxon>
        <taxon>Metazoa</taxon>
        <taxon>Chordata</taxon>
        <taxon>Craniata</taxon>
        <taxon>Vertebrata</taxon>
        <taxon>Euteleostomi</taxon>
        <taxon>Actinopterygii</taxon>
        <taxon>Neopterygii</taxon>
        <taxon>Teleostei</taxon>
        <taxon>Neoteleostei</taxon>
        <taxon>Acanthomorphata</taxon>
        <taxon>Gobiaria</taxon>
        <taxon>Gobiiformes</taxon>
        <taxon>Gobioidei</taxon>
        <taxon>Gobiidae</taxon>
        <taxon>Oxudercinae</taxon>
        <taxon>Periophthalmus</taxon>
    </lineage>
</organism>
<evidence type="ECO:0000256" key="3">
    <source>
        <dbReference type="ARBA" id="ARBA00023015"/>
    </source>
</evidence>
<dbReference type="InterPro" id="IPR000953">
    <property type="entry name" value="Chromo/chromo_shadow_dom"/>
</dbReference>
<dbReference type="PROSITE" id="PS51640">
    <property type="entry name" value="MRG"/>
    <property type="match status" value="1"/>
</dbReference>
<accession>A0A3B4AP94</accession>
<protein>
    <recommendedName>
        <fullName evidence="7">Chromo domain-containing protein</fullName>
    </recommendedName>
</protein>
<dbReference type="GO" id="GO:0005634">
    <property type="term" value="C:nucleus"/>
    <property type="evidence" value="ECO:0007669"/>
    <property type="project" value="UniProtKB-SubCell"/>
</dbReference>
<evidence type="ECO:0000259" key="7">
    <source>
        <dbReference type="SMART" id="SM00298"/>
    </source>
</evidence>
<dbReference type="Proteomes" id="UP000261520">
    <property type="component" value="Unplaced"/>
</dbReference>
<keyword evidence="5" id="KW-0539">Nucleus</keyword>
<evidence type="ECO:0000256" key="2">
    <source>
        <dbReference type="ARBA" id="ARBA00022853"/>
    </source>
</evidence>
<feature type="compositionally biased region" description="Polar residues" evidence="6">
    <location>
        <begin position="280"/>
        <end position="309"/>
    </location>
</feature>
<dbReference type="Ensembl" id="ENSPMGT00000020208.1">
    <property type="protein sequence ID" value="ENSPMGP00000018953.1"/>
    <property type="gene ID" value="ENSPMGG00000015421.1"/>
</dbReference>
<dbReference type="GO" id="GO:0006355">
    <property type="term" value="P:regulation of DNA-templated transcription"/>
    <property type="evidence" value="ECO:0007669"/>
    <property type="project" value="InterPro"/>
</dbReference>
<keyword evidence="2" id="KW-0156">Chromatin regulator</keyword>
<dbReference type="Gene3D" id="1.10.274.30">
    <property type="entry name" value="MRG domain"/>
    <property type="match status" value="2"/>
</dbReference>
<evidence type="ECO:0000256" key="6">
    <source>
        <dbReference type="SAM" id="MobiDB-lite"/>
    </source>
</evidence>
<dbReference type="InterPro" id="IPR026541">
    <property type="entry name" value="MRG_dom"/>
</dbReference>
<dbReference type="Pfam" id="PF05712">
    <property type="entry name" value="MRG"/>
    <property type="match status" value="1"/>
</dbReference>
<dbReference type="Gene3D" id="2.30.30.140">
    <property type="match status" value="1"/>
</dbReference>
<evidence type="ECO:0000256" key="5">
    <source>
        <dbReference type="ARBA" id="ARBA00023242"/>
    </source>
</evidence>
<dbReference type="PANTHER" id="PTHR10880">
    <property type="entry name" value="MORTALITY FACTOR 4-LIKE PROTEIN"/>
    <property type="match status" value="1"/>
</dbReference>
<evidence type="ECO:0000256" key="4">
    <source>
        <dbReference type="ARBA" id="ARBA00023163"/>
    </source>
</evidence>